<dbReference type="InterPro" id="IPR012341">
    <property type="entry name" value="6hp_glycosidase-like_sf"/>
</dbReference>
<name>A0AAP3F9U0_9BACT</name>
<gene>
    <name evidence="1" type="ORF">ONT16_07400</name>
</gene>
<accession>A0AAP3F9U0</accession>
<protein>
    <submittedName>
        <fullName evidence="1">Uncharacterized protein</fullName>
    </submittedName>
</protein>
<dbReference type="EMBL" id="JAPDVK010000002">
    <property type="protein sequence ID" value="MCW4128079.1"/>
    <property type="molecule type" value="Genomic_DNA"/>
</dbReference>
<evidence type="ECO:0000313" key="2">
    <source>
        <dbReference type="Proteomes" id="UP001209344"/>
    </source>
</evidence>
<reference evidence="1" key="1">
    <citation type="submission" date="2022-11" db="EMBL/GenBank/DDBJ databases">
        <title>Genomic repertoires linked with pathogenic potency of arthritogenic Prevotella copri isolated from the gut of rheumatoid arthritis patients.</title>
        <authorList>
            <person name="Nii T."/>
            <person name="Maeda Y."/>
            <person name="Motooka D."/>
            <person name="Naito M."/>
            <person name="Matsumoto Y."/>
            <person name="Ogawa T."/>
            <person name="Oguro-Igashira E."/>
            <person name="Kishikawa T."/>
            <person name="Yamashita M."/>
            <person name="Koizumi S."/>
            <person name="Kurakawa T."/>
            <person name="Okumura R."/>
            <person name="Kayama H."/>
            <person name="Murakami M."/>
            <person name="Sakaguchi T."/>
            <person name="Das B."/>
            <person name="Nakamura S."/>
            <person name="Okada Y."/>
            <person name="Kumanogoh A."/>
            <person name="Takeda K."/>
        </authorList>
    </citation>
    <scope>NUCLEOTIDE SEQUENCE</scope>
    <source>
        <strain evidence="1">F3-75</strain>
    </source>
</reference>
<evidence type="ECO:0000313" key="1">
    <source>
        <dbReference type="EMBL" id="MCW4128079.1"/>
    </source>
</evidence>
<dbReference type="GO" id="GO:0005975">
    <property type="term" value="P:carbohydrate metabolic process"/>
    <property type="evidence" value="ECO:0007669"/>
    <property type="project" value="InterPro"/>
</dbReference>
<dbReference type="Gene3D" id="2.60.420.10">
    <property type="entry name" value="Maltose phosphorylase, domain 3"/>
    <property type="match status" value="1"/>
</dbReference>
<dbReference type="SUPFAM" id="SSF48208">
    <property type="entry name" value="Six-hairpin glycosidases"/>
    <property type="match status" value="1"/>
</dbReference>
<organism evidence="1 2">
    <name type="scientific">Segatella copri</name>
    <dbReference type="NCBI Taxonomy" id="165179"/>
    <lineage>
        <taxon>Bacteria</taxon>
        <taxon>Pseudomonadati</taxon>
        <taxon>Bacteroidota</taxon>
        <taxon>Bacteroidia</taxon>
        <taxon>Bacteroidales</taxon>
        <taxon>Prevotellaceae</taxon>
        <taxon>Segatella</taxon>
    </lineage>
</organism>
<dbReference type="InterPro" id="IPR008928">
    <property type="entry name" value="6-hairpin_glycosidase_sf"/>
</dbReference>
<sequence>MGYYQDAIRRMKRRYAAMVESPLTTLWEGWGIGGEGFGGDSYNHAWSGGPLTIMSQYLAGIASRTPGFGEFTVCPHLGHLNHLSTVVPLSGNREIRLRVDKSEKLCEIVLEVPNGSRAIFRMPEPYSRIVVNGKAMGQGTMEFSLEKGCWHIQLRML</sequence>
<dbReference type="PANTHER" id="PTHR34987:SF4">
    <property type="entry name" value="ALPHA-L-RHAMNOSIDASE C-TERMINAL DOMAIN-CONTAINING PROTEIN"/>
    <property type="match status" value="1"/>
</dbReference>
<proteinExistence type="predicted"/>
<dbReference type="RefSeq" id="WP_264965942.1">
    <property type="nucleotide sequence ID" value="NZ_JAPDVK010000002.1"/>
</dbReference>
<dbReference type="PANTHER" id="PTHR34987">
    <property type="entry name" value="C, PUTATIVE (AFU_ORTHOLOGUE AFUA_3G02880)-RELATED"/>
    <property type="match status" value="1"/>
</dbReference>
<comment type="caution">
    <text evidence="1">The sequence shown here is derived from an EMBL/GenBank/DDBJ whole genome shotgun (WGS) entry which is preliminary data.</text>
</comment>
<dbReference type="AlphaFoldDB" id="A0AAP3F9U0"/>
<dbReference type="Proteomes" id="UP001209344">
    <property type="component" value="Unassembled WGS sequence"/>
</dbReference>
<dbReference type="Gene3D" id="1.50.10.10">
    <property type="match status" value="1"/>
</dbReference>